<evidence type="ECO:0000313" key="2">
    <source>
        <dbReference type="Proteomes" id="UP000619260"/>
    </source>
</evidence>
<dbReference type="RefSeq" id="WP_203897262.1">
    <property type="nucleotide sequence ID" value="NZ_BOPF01000002.1"/>
</dbReference>
<dbReference type="AlphaFoldDB" id="A0A8J4DME7"/>
<gene>
    <name evidence="1" type="ORF">Val02_05910</name>
</gene>
<proteinExistence type="predicted"/>
<evidence type="ECO:0000313" key="1">
    <source>
        <dbReference type="EMBL" id="GIJ43705.1"/>
    </source>
</evidence>
<dbReference type="Proteomes" id="UP000619260">
    <property type="component" value="Unassembled WGS sequence"/>
</dbReference>
<accession>A0A8J4DME7</accession>
<keyword evidence="2" id="KW-1185">Reference proteome</keyword>
<dbReference type="EMBL" id="BOPF01000002">
    <property type="protein sequence ID" value="GIJ43705.1"/>
    <property type="molecule type" value="Genomic_DNA"/>
</dbReference>
<reference evidence="1" key="1">
    <citation type="submission" date="2021-01" db="EMBL/GenBank/DDBJ databases">
        <title>Whole genome shotgun sequence of Virgisporangium aliadipatigenens NBRC 105644.</title>
        <authorList>
            <person name="Komaki H."/>
            <person name="Tamura T."/>
        </authorList>
    </citation>
    <scope>NUCLEOTIDE SEQUENCE</scope>
    <source>
        <strain evidence="1">NBRC 105644</strain>
    </source>
</reference>
<protein>
    <submittedName>
        <fullName evidence="1">Uncharacterized protein</fullName>
    </submittedName>
</protein>
<name>A0A8J4DME7_9ACTN</name>
<comment type="caution">
    <text evidence="1">The sequence shown here is derived from an EMBL/GenBank/DDBJ whole genome shotgun (WGS) entry which is preliminary data.</text>
</comment>
<sequence length="137" mass="14935">MDTERFITLAAACERSGDHRGAAAAYKQAGELAEQHGNTHLAAACAQAEAVAWWNAADAGRSGPALIRELSFRRQLDDPRRIAEVLVGLAFHPLINDRGEFLREAEAVVDANGYADLRSRLDSTINVFRSAGLDPYR</sequence>
<organism evidence="1 2">
    <name type="scientific">Virgisporangium aliadipatigenens</name>
    <dbReference type="NCBI Taxonomy" id="741659"/>
    <lineage>
        <taxon>Bacteria</taxon>
        <taxon>Bacillati</taxon>
        <taxon>Actinomycetota</taxon>
        <taxon>Actinomycetes</taxon>
        <taxon>Micromonosporales</taxon>
        <taxon>Micromonosporaceae</taxon>
        <taxon>Virgisporangium</taxon>
    </lineage>
</organism>